<gene>
    <name evidence="2" type="ORF">ACFODZ_14895</name>
</gene>
<keyword evidence="1" id="KW-0812">Transmembrane</keyword>
<keyword evidence="1" id="KW-0472">Membrane</keyword>
<evidence type="ECO:0000313" key="3">
    <source>
        <dbReference type="Proteomes" id="UP001595533"/>
    </source>
</evidence>
<feature type="transmembrane region" description="Helical" evidence="1">
    <location>
        <begin position="23"/>
        <end position="40"/>
    </location>
</feature>
<comment type="caution">
    <text evidence="2">The sequence shown here is derived from an EMBL/GenBank/DDBJ whole genome shotgun (WGS) entry which is preliminary data.</text>
</comment>
<dbReference type="RefSeq" id="WP_157893019.1">
    <property type="nucleotide sequence ID" value="NZ_JBHRTS010000008.1"/>
</dbReference>
<organism evidence="2 3">
    <name type="scientific">Marinicella sediminis</name>
    <dbReference type="NCBI Taxonomy" id="1792834"/>
    <lineage>
        <taxon>Bacteria</taxon>
        <taxon>Pseudomonadati</taxon>
        <taxon>Pseudomonadota</taxon>
        <taxon>Gammaproteobacteria</taxon>
        <taxon>Lysobacterales</taxon>
        <taxon>Marinicellaceae</taxon>
        <taxon>Marinicella</taxon>
    </lineage>
</organism>
<proteinExistence type="predicted"/>
<sequence>MKTEDQRIHVDELRKDCRIERQLLWKELISVLVLLILGFIREVWLK</sequence>
<dbReference type="EMBL" id="JBHRTS010000008">
    <property type="protein sequence ID" value="MFC3195540.1"/>
    <property type="molecule type" value="Genomic_DNA"/>
</dbReference>
<dbReference type="Proteomes" id="UP001595533">
    <property type="component" value="Unassembled WGS sequence"/>
</dbReference>
<reference evidence="3" key="1">
    <citation type="journal article" date="2019" name="Int. J. Syst. Evol. Microbiol.">
        <title>The Global Catalogue of Microorganisms (GCM) 10K type strain sequencing project: providing services to taxonomists for standard genome sequencing and annotation.</title>
        <authorList>
            <consortium name="The Broad Institute Genomics Platform"/>
            <consortium name="The Broad Institute Genome Sequencing Center for Infectious Disease"/>
            <person name="Wu L."/>
            <person name="Ma J."/>
        </authorList>
    </citation>
    <scope>NUCLEOTIDE SEQUENCE [LARGE SCALE GENOMIC DNA]</scope>
    <source>
        <strain evidence="3">KCTC 42953</strain>
    </source>
</reference>
<keyword evidence="1" id="KW-1133">Transmembrane helix</keyword>
<protein>
    <submittedName>
        <fullName evidence="2">Uncharacterized protein</fullName>
    </submittedName>
</protein>
<accession>A0ABV7JBQ8</accession>
<evidence type="ECO:0000256" key="1">
    <source>
        <dbReference type="SAM" id="Phobius"/>
    </source>
</evidence>
<name>A0ABV7JBQ8_9GAMM</name>
<evidence type="ECO:0000313" key="2">
    <source>
        <dbReference type="EMBL" id="MFC3195540.1"/>
    </source>
</evidence>
<keyword evidence="3" id="KW-1185">Reference proteome</keyword>